<dbReference type="InterPro" id="IPR050118">
    <property type="entry name" value="Pur/Pyrimidine_PRTase"/>
</dbReference>
<dbReference type="InterPro" id="IPR029057">
    <property type="entry name" value="PRTase-like"/>
</dbReference>
<dbReference type="Proteomes" id="UP000315128">
    <property type="component" value="Chromosome"/>
</dbReference>
<dbReference type="AlphaFoldDB" id="A0A514Z6K7"/>
<reference evidence="8 9" key="1">
    <citation type="submission" date="2019-07" db="EMBL/GenBank/DDBJ databases">
        <title>Genome sequencing of KACC 19320.</title>
        <authorList>
            <person name="Heo J."/>
            <person name="Kim S.-J."/>
            <person name="Kim J.-S."/>
            <person name="Hong S.-B."/>
            <person name="Kwon S.-W."/>
        </authorList>
    </citation>
    <scope>NUCLEOTIDE SEQUENCE [LARGE SCALE GENOMIC DNA]</scope>
    <source>
        <strain evidence="8 9">KACC 19320</strain>
    </source>
</reference>
<sequence>MKRNERLVDFTNFLINHPNKMLNLNELSKHYEVAKSSISEDLVFIRRVFENQGVGIVETFPGSLGGVRFTPYISDERSREMTEEIAELLREENRILPGGYIYLSDILGLPSNLRKIGQIIAHEYHDKQVDVIMTIATKGIPIAQSVAEILDVPFVIVRRDPKVTEGATLNVNYMSGSSSRVENMTLSKRSLSIGQNVLIVDDFMKGAGTINGMKSLVHEFDCFLAGIAVFLEGPFKGERLVDDYKSILKVDRIDIANRTIDVKLGNIFDENEPK</sequence>
<dbReference type="InterPro" id="IPR015265">
    <property type="entry name" value="PuR_N"/>
</dbReference>
<dbReference type="Gene3D" id="1.10.10.10">
    <property type="entry name" value="Winged helix-like DNA-binding domain superfamily/Winged helix DNA-binding domain"/>
    <property type="match status" value="1"/>
</dbReference>
<dbReference type="PANTHER" id="PTHR43864">
    <property type="entry name" value="HYPOXANTHINE/GUANINE PHOSPHORIBOSYLTRANSFERASE"/>
    <property type="match status" value="1"/>
</dbReference>
<dbReference type="GO" id="GO:0045892">
    <property type="term" value="P:negative regulation of DNA-templated transcription"/>
    <property type="evidence" value="ECO:0007669"/>
    <property type="project" value="InterPro"/>
</dbReference>
<dbReference type="NCBIfam" id="TIGR01743">
    <property type="entry name" value="purR_Bsub"/>
    <property type="match status" value="1"/>
</dbReference>
<name>A0A514Z6K7_9LACT</name>
<dbReference type="Pfam" id="PF00156">
    <property type="entry name" value="Pribosyltran"/>
    <property type="match status" value="1"/>
</dbReference>
<evidence type="ECO:0000256" key="5">
    <source>
        <dbReference type="ARBA" id="ARBA00049656"/>
    </source>
</evidence>
<feature type="domain" description="Bacterial purine repressor N-terminal" evidence="7">
    <location>
        <begin position="2"/>
        <end position="71"/>
    </location>
</feature>
<dbReference type="GO" id="GO:0003677">
    <property type="term" value="F:DNA binding"/>
    <property type="evidence" value="ECO:0007669"/>
    <property type="project" value="UniProtKB-KW"/>
</dbReference>
<dbReference type="PANTHER" id="PTHR43864:SF2">
    <property type="entry name" value="PUR OPERON REPRESSOR"/>
    <property type="match status" value="1"/>
</dbReference>
<dbReference type="InterPro" id="IPR000836">
    <property type="entry name" value="PRTase_dom"/>
</dbReference>
<keyword evidence="9" id="KW-1185">Reference proteome</keyword>
<evidence type="ECO:0000313" key="8">
    <source>
        <dbReference type="EMBL" id="QDK70234.1"/>
    </source>
</evidence>
<evidence type="ECO:0000256" key="2">
    <source>
        <dbReference type="ARBA" id="ARBA00023015"/>
    </source>
</evidence>
<comment type="subunit">
    <text evidence="1">Homodimer.</text>
</comment>
<evidence type="ECO:0000259" key="6">
    <source>
        <dbReference type="Pfam" id="PF00156"/>
    </source>
</evidence>
<dbReference type="Pfam" id="PF09182">
    <property type="entry name" value="PuR_N"/>
    <property type="match status" value="1"/>
</dbReference>
<dbReference type="RefSeq" id="WP_142765855.1">
    <property type="nucleotide sequence ID" value="NZ_CP041356.1"/>
</dbReference>
<gene>
    <name evidence="8" type="primary">purR</name>
    <name evidence="8" type="ORF">FLP15_02390</name>
</gene>
<keyword evidence="3" id="KW-0238">DNA-binding</keyword>
<proteinExistence type="inferred from homology"/>
<evidence type="ECO:0000313" key="9">
    <source>
        <dbReference type="Proteomes" id="UP000315128"/>
    </source>
</evidence>
<dbReference type="CDD" id="cd06223">
    <property type="entry name" value="PRTases_typeI"/>
    <property type="match status" value="1"/>
</dbReference>
<protein>
    <submittedName>
        <fullName evidence="8">Pur operon repressor</fullName>
    </submittedName>
</protein>
<dbReference type="InterPro" id="IPR036388">
    <property type="entry name" value="WH-like_DNA-bd_sf"/>
</dbReference>
<dbReference type="SUPFAM" id="SSF46785">
    <property type="entry name" value="Winged helix' DNA-binding domain"/>
    <property type="match status" value="1"/>
</dbReference>
<evidence type="ECO:0000259" key="7">
    <source>
        <dbReference type="Pfam" id="PF09182"/>
    </source>
</evidence>
<feature type="domain" description="Phosphoribosyltransferase" evidence="6">
    <location>
        <begin position="112"/>
        <end position="260"/>
    </location>
</feature>
<evidence type="ECO:0000256" key="4">
    <source>
        <dbReference type="ARBA" id="ARBA00023163"/>
    </source>
</evidence>
<dbReference type="EMBL" id="CP041356">
    <property type="protein sequence ID" value="QDK70234.1"/>
    <property type="molecule type" value="Genomic_DNA"/>
</dbReference>
<dbReference type="OrthoDB" id="4213751at2"/>
<evidence type="ECO:0000256" key="3">
    <source>
        <dbReference type="ARBA" id="ARBA00023125"/>
    </source>
</evidence>
<dbReference type="SUPFAM" id="SSF53271">
    <property type="entry name" value="PRTase-like"/>
    <property type="match status" value="1"/>
</dbReference>
<accession>A0A514Z6K7</accession>
<dbReference type="Gene3D" id="3.40.50.2020">
    <property type="match status" value="1"/>
</dbReference>
<evidence type="ECO:0000256" key="1">
    <source>
        <dbReference type="ARBA" id="ARBA00011738"/>
    </source>
</evidence>
<comment type="similarity">
    <text evidence="5">Belongs to the purine/pyrimidine phosphoribosyltransferase family. PurR subfamily.</text>
</comment>
<organism evidence="8 9">
    <name type="scientific">Lactococcus protaetiae</name>
    <dbReference type="NCBI Taxonomy" id="2592653"/>
    <lineage>
        <taxon>Bacteria</taxon>
        <taxon>Bacillati</taxon>
        <taxon>Bacillota</taxon>
        <taxon>Bacilli</taxon>
        <taxon>Lactobacillales</taxon>
        <taxon>Streptococcaceae</taxon>
        <taxon>Lactococcus</taxon>
    </lineage>
</organism>
<dbReference type="InterPro" id="IPR010078">
    <property type="entry name" value="PurR_Bsub"/>
</dbReference>
<dbReference type="GO" id="GO:0045982">
    <property type="term" value="P:negative regulation of purine nucleobase metabolic process"/>
    <property type="evidence" value="ECO:0007669"/>
    <property type="project" value="InterPro"/>
</dbReference>
<dbReference type="InterPro" id="IPR036390">
    <property type="entry name" value="WH_DNA-bd_sf"/>
</dbReference>
<keyword evidence="2" id="KW-0805">Transcription regulation</keyword>
<keyword evidence="4" id="KW-0804">Transcription</keyword>
<dbReference type="KEGG" id="lack:FLP15_02390"/>